<feature type="binding site" evidence="3">
    <location>
        <position position="58"/>
    </location>
    <ligand>
        <name>Mg(2+)</name>
        <dbReference type="ChEBI" id="CHEBI:18420"/>
    </ligand>
</feature>
<dbReference type="PROSITE" id="PS00893">
    <property type="entry name" value="NUDIX_BOX"/>
    <property type="match status" value="1"/>
</dbReference>
<dbReference type="GO" id="GO:0019177">
    <property type="term" value="F:dihydroneopterin triphosphate pyrophosphohydrolase activity"/>
    <property type="evidence" value="ECO:0007669"/>
    <property type="project" value="InterPro"/>
</dbReference>
<feature type="domain" description="Nudix hydrolase" evidence="4">
    <location>
        <begin position="4"/>
        <end position="144"/>
    </location>
</feature>
<evidence type="ECO:0000259" key="4">
    <source>
        <dbReference type="PROSITE" id="PS51462"/>
    </source>
</evidence>
<feature type="binding site" evidence="3">
    <location>
        <position position="54"/>
    </location>
    <ligand>
        <name>Mg(2+)</name>
        <dbReference type="ChEBI" id="CHEBI:18420"/>
    </ligand>
</feature>
<dbReference type="Pfam" id="PF00293">
    <property type="entry name" value="NUDIX"/>
    <property type="match status" value="1"/>
</dbReference>
<dbReference type="InterPro" id="IPR020084">
    <property type="entry name" value="NUDIX_hydrolase_CS"/>
</dbReference>
<evidence type="ECO:0000313" key="5">
    <source>
        <dbReference type="EMBL" id="GBL46339.1"/>
    </source>
</evidence>
<keyword evidence="3" id="KW-0460">Magnesium</keyword>
<dbReference type="AlphaFoldDB" id="A0A401JFC3"/>
<reference evidence="5 6" key="1">
    <citation type="journal article" date="2019" name="Front. Microbiol.">
        <title>Genomes of Neutrophilic Sulfur-Oxidizing Chemolithoautotrophs Representing 9 Proteobacterial Species From 8 Genera.</title>
        <authorList>
            <person name="Watanabe T."/>
            <person name="Kojima H."/>
            <person name="Umezawa K."/>
            <person name="Hori C."/>
            <person name="Takasuka T.E."/>
            <person name="Kato Y."/>
            <person name="Fukui M."/>
        </authorList>
    </citation>
    <scope>NUCLEOTIDE SEQUENCE [LARGE SCALE GENOMIC DNA]</scope>
    <source>
        <strain evidence="5 6">TTN</strain>
    </source>
</reference>
<evidence type="ECO:0000256" key="2">
    <source>
        <dbReference type="PIRSR" id="PIRSR603564-1"/>
    </source>
</evidence>
<dbReference type="NCBIfam" id="NF006961">
    <property type="entry name" value="PRK09438.1"/>
    <property type="match status" value="1"/>
</dbReference>
<dbReference type="InterPro" id="IPR000086">
    <property type="entry name" value="NUDIX_hydrolase_dom"/>
</dbReference>
<name>A0A401JFC3_9PROT</name>
<feature type="binding site" evidence="2">
    <location>
        <position position="133"/>
    </location>
    <ligand>
        <name>substrate</name>
    </ligand>
</feature>
<comment type="caution">
    <text evidence="5">The sequence shown here is derived from an EMBL/GenBank/DDBJ whole genome shotgun (WGS) entry which is preliminary data.</text>
</comment>
<keyword evidence="1" id="KW-0378">Hydrolase</keyword>
<feature type="binding site" evidence="2">
    <location>
        <position position="38"/>
    </location>
    <ligand>
        <name>substrate</name>
    </ligand>
</feature>
<dbReference type="Gene3D" id="3.90.79.10">
    <property type="entry name" value="Nucleoside Triphosphate Pyrophosphohydrolase"/>
    <property type="match status" value="1"/>
</dbReference>
<dbReference type="InterPro" id="IPR015797">
    <property type="entry name" value="NUDIX_hydrolase-like_dom_sf"/>
</dbReference>
<dbReference type="PROSITE" id="PS51462">
    <property type="entry name" value="NUDIX"/>
    <property type="match status" value="1"/>
</dbReference>
<dbReference type="GO" id="GO:0008828">
    <property type="term" value="F:dATP diphosphatase activity"/>
    <property type="evidence" value="ECO:0007669"/>
    <property type="project" value="InterPro"/>
</dbReference>
<gene>
    <name evidence="5" type="ORF">SFMTTN_2152</name>
</gene>
<dbReference type="GO" id="GO:0046656">
    <property type="term" value="P:folic acid biosynthetic process"/>
    <property type="evidence" value="ECO:0007669"/>
    <property type="project" value="InterPro"/>
</dbReference>
<feature type="binding site" evidence="2">
    <location>
        <position position="27"/>
    </location>
    <ligand>
        <name>substrate</name>
    </ligand>
</feature>
<dbReference type="PANTHER" id="PTHR43736:SF1">
    <property type="entry name" value="DIHYDRONEOPTERIN TRIPHOSPHATE DIPHOSPHATASE"/>
    <property type="match status" value="1"/>
</dbReference>
<dbReference type="SUPFAM" id="SSF55811">
    <property type="entry name" value="Nudix"/>
    <property type="match status" value="1"/>
</dbReference>
<dbReference type="EMBL" id="BGOW01000017">
    <property type="protein sequence ID" value="GBL46339.1"/>
    <property type="molecule type" value="Genomic_DNA"/>
</dbReference>
<accession>A0A401JFC3</accession>
<evidence type="ECO:0000256" key="1">
    <source>
        <dbReference type="ARBA" id="ARBA00022801"/>
    </source>
</evidence>
<evidence type="ECO:0000313" key="6">
    <source>
        <dbReference type="Proteomes" id="UP000286806"/>
    </source>
</evidence>
<dbReference type="InterPro" id="IPR003564">
    <property type="entry name" value="DHNTPase"/>
</dbReference>
<proteinExistence type="predicted"/>
<keyword evidence="6" id="KW-1185">Reference proteome</keyword>
<sequence>MEQTYKQPVSVLVVIYTQDLQVLLLERADHPGLWQSVTGSRDGEESLRQTAVREVEEETGLDAQCFRLDDWGYQNTFTIYPQWRHRYAPGVTENTEHVFGLVLPNVLPITVSPREHLGYVWLAAEAAPEKCFSSSNAEAIKRLLK</sequence>
<comment type="cofactor">
    <cofactor evidence="3">
        <name>Mg(2+)</name>
        <dbReference type="ChEBI" id="CHEBI:18420"/>
    </cofactor>
    <text evidence="3">Binds 1 Mg(2+) ion per subunit.</text>
</comment>
<keyword evidence="3" id="KW-0479">Metal-binding</keyword>
<evidence type="ECO:0000256" key="3">
    <source>
        <dbReference type="PIRSR" id="PIRSR603564-2"/>
    </source>
</evidence>
<dbReference type="PANTHER" id="PTHR43736">
    <property type="entry name" value="ADP-RIBOSE PYROPHOSPHATASE"/>
    <property type="match status" value="1"/>
</dbReference>
<dbReference type="OrthoDB" id="7066556at2"/>
<organism evidence="5 6">
    <name type="scientific">Sulfuriferula multivorans</name>
    <dbReference type="NCBI Taxonomy" id="1559896"/>
    <lineage>
        <taxon>Bacteria</taxon>
        <taxon>Pseudomonadati</taxon>
        <taxon>Pseudomonadota</taxon>
        <taxon>Betaproteobacteria</taxon>
        <taxon>Nitrosomonadales</taxon>
        <taxon>Sulfuricellaceae</taxon>
        <taxon>Sulfuriferula</taxon>
    </lineage>
</organism>
<dbReference type="RefSeq" id="WP_124705112.1">
    <property type="nucleotide sequence ID" value="NZ_BGOW01000017.1"/>
</dbReference>
<feature type="binding site" evidence="3">
    <location>
        <position position="115"/>
    </location>
    <ligand>
        <name>Mg(2+)</name>
        <dbReference type="ChEBI" id="CHEBI:18420"/>
    </ligand>
</feature>
<dbReference type="PRINTS" id="PR01404">
    <property type="entry name" value="NPPPHYDRLASE"/>
</dbReference>
<feature type="binding site" evidence="2">
    <location>
        <position position="6"/>
    </location>
    <ligand>
        <name>substrate</name>
    </ligand>
</feature>
<protein>
    <submittedName>
        <fullName evidence="5">Dihydroneopterin triphosphate pyrophosphohydolase type 2</fullName>
    </submittedName>
</protein>
<dbReference type="Proteomes" id="UP000286806">
    <property type="component" value="Unassembled WGS sequence"/>
</dbReference>
<dbReference type="GO" id="GO:0046872">
    <property type="term" value="F:metal ion binding"/>
    <property type="evidence" value="ECO:0007669"/>
    <property type="project" value="UniProtKB-KW"/>
</dbReference>
<dbReference type="CDD" id="cd04664">
    <property type="entry name" value="NUDIX_DHNTPase_like"/>
    <property type="match status" value="1"/>
</dbReference>